<dbReference type="SUPFAM" id="SSF55315">
    <property type="entry name" value="L30e-like"/>
    <property type="match status" value="1"/>
</dbReference>
<dbReference type="FunFam" id="3.30.1330.30:FF:000035">
    <property type="entry name" value="TrmH family RNA methyltransferase"/>
    <property type="match status" value="1"/>
</dbReference>
<comment type="caution">
    <text evidence="12">The sequence shown here is derived from an EMBL/GenBank/DDBJ whole genome shotgun (WGS) entry which is preliminary data.</text>
</comment>
<dbReference type="InterPro" id="IPR029028">
    <property type="entry name" value="Alpha/beta_knot_MTases"/>
</dbReference>
<evidence type="ECO:0000256" key="3">
    <source>
        <dbReference type="ARBA" id="ARBA00022552"/>
    </source>
</evidence>
<feature type="compositionally biased region" description="Basic and acidic residues" evidence="10">
    <location>
        <begin position="350"/>
        <end position="407"/>
    </location>
</feature>
<evidence type="ECO:0000259" key="11">
    <source>
        <dbReference type="SMART" id="SM00967"/>
    </source>
</evidence>
<dbReference type="Gene3D" id="3.40.1280.10">
    <property type="match status" value="1"/>
</dbReference>
<dbReference type="AlphaFoldDB" id="A0AAE0UH39"/>
<evidence type="ECO:0000256" key="9">
    <source>
        <dbReference type="ARBA" id="ARBA00034881"/>
    </source>
</evidence>
<feature type="region of interest" description="Disordered" evidence="10">
    <location>
        <begin position="211"/>
        <end position="408"/>
    </location>
</feature>
<feature type="domain" description="RNA 2-O ribose methyltransferase substrate binding" evidence="11">
    <location>
        <begin position="421"/>
        <end position="503"/>
    </location>
</feature>
<dbReference type="Pfam" id="PF00588">
    <property type="entry name" value="SpoU_methylase"/>
    <property type="match status" value="1"/>
</dbReference>
<dbReference type="GO" id="GO:0016435">
    <property type="term" value="F:rRNA (guanine) methyltransferase activity"/>
    <property type="evidence" value="ECO:0007669"/>
    <property type="project" value="TreeGrafter"/>
</dbReference>
<evidence type="ECO:0000256" key="4">
    <source>
        <dbReference type="ARBA" id="ARBA00022603"/>
    </source>
</evidence>
<dbReference type="SMART" id="SM00967">
    <property type="entry name" value="SpoU_sub_bind"/>
    <property type="match status" value="1"/>
</dbReference>
<keyword evidence="8" id="KW-0496">Mitochondrion</keyword>
<accession>A0AAE0UH39</accession>
<evidence type="ECO:0000256" key="1">
    <source>
        <dbReference type="ARBA" id="ARBA00004173"/>
    </source>
</evidence>
<dbReference type="Gene3D" id="3.30.1330.30">
    <property type="match status" value="1"/>
</dbReference>
<keyword evidence="13" id="KW-1185">Reference proteome</keyword>
<dbReference type="Proteomes" id="UP001281003">
    <property type="component" value="Unassembled WGS sequence"/>
</dbReference>
<proteinExistence type="inferred from homology"/>
<evidence type="ECO:0000256" key="6">
    <source>
        <dbReference type="ARBA" id="ARBA00022691"/>
    </source>
</evidence>
<dbReference type="GO" id="GO:0005739">
    <property type="term" value="C:mitochondrion"/>
    <property type="evidence" value="ECO:0007669"/>
    <property type="project" value="UniProtKB-SubCell"/>
</dbReference>
<dbReference type="InterPro" id="IPR047261">
    <property type="entry name" value="MRM1_MeTrfase_dom"/>
</dbReference>
<dbReference type="SUPFAM" id="SSF75217">
    <property type="entry name" value="alpha/beta knot"/>
    <property type="match status" value="1"/>
</dbReference>
<evidence type="ECO:0000256" key="10">
    <source>
        <dbReference type="SAM" id="MobiDB-lite"/>
    </source>
</evidence>
<reference evidence="12" key="1">
    <citation type="journal article" date="2023" name="Mol. Phylogenet. Evol.">
        <title>Genome-scale phylogeny and comparative genomics of the fungal order Sordariales.</title>
        <authorList>
            <person name="Hensen N."/>
            <person name="Bonometti L."/>
            <person name="Westerberg I."/>
            <person name="Brannstrom I.O."/>
            <person name="Guillou S."/>
            <person name="Cros-Aarteil S."/>
            <person name="Calhoun S."/>
            <person name="Haridas S."/>
            <person name="Kuo A."/>
            <person name="Mondo S."/>
            <person name="Pangilinan J."/>
            <person name="Riley R."/>
            <person name="LaButti K."/>
            <person name="Andreopoulos B."/>
            <person name="Lipzen A."/>
            <person name="Chen C."/>
            <person name="Yan M."/>
            <person name="Daum C."/>
            <person name="Ng V."/>
            <person name="Clum A."/>
            <person name="Steindorff A."/>
            <person name="Ohm R.A."/>
            <person name="Martin F."/>
            <person name="Silar P."/>
            <person name="Natvig D.O."/>
            <person name="Lalanne C."/>
            <person name="Gautier V."/>
            <person name="Ament-Velasquez S.L."/>
            <person name="Kruys A."/>
            <person name="Hutchinson M.I."/>
            <person name="Powell A.J."/>
            <person name="Barry K."/>
            <person name="Miller A.N."/>
            <person name="Grigoriev I.V."/>
            <person name="Debuchy R."/>
            <person name="Gladieux P."/>
            <person name="Hiltunen Thoren M."/>
            <person name="Johannesson H."/>
        </authorList>
    </citation>
    <scope>NUCLEOTIDE SEQUENCE</scope>
    <source>
        <strain evidence="12">FGSC 1904</strain>
    </source>
</reference>
<keyword evidence="7" id="KW-0809">Transit peptide</keyword>
<organism evidence="12 13">
    <name type="scientific">Sordaria brevicollis</name>
    <dbReference type="NCBI Taxonomy" id="83679"/>
    <lineage>
        <taxon>Eukaryota</taxon>
        <taxon>Fungi</taxon>
        <taxon>Dikarya</taxon>
        <taxon>Ascomycota</taxon>
        <taxon>Pezizomycotina</taxon>
        <taxon>Sordariomycetes</taxon>
        <taxon>Sordariomycetidae</taxon>
        <taxon>Sordariales</taxon>
        <taxon>Sordariaceae</taxon>
        <taxon>Sordaria</taxon>
    </lineage>
</organism>
<dbReference type="EMBL" id="JAUTDP010000001">
    <property type="protein sequence ID" value="KAK3403074.1"/>
    <property type="molecule type" value="Genomic_DNA"/>
</dbReference>
<dbReference type="Pfam" id="PF08032">
    <property type="entry name" value="SpoU_sub_bind"/>
    <property type="match status" value="1"/>
</dbReference>
<feature type="compositionally biased region" description="Basic and acidic residues" evidence="10">
    <location>
        <begin position="211"/>
        <end position="245"/>
    </location>
</feature>
<name>A0AAE0UH39_SORBR</name>
<dbReference type="InterPro" id="IPR013123">
    <property type="entry name" value="SpoU_subst-bd"/>
</dbReference>
<protein>
    <recommendedName>
        <fullName evidence="9">rRNA methyltransferase 1, mitochondrial</fullName>
    </recommendedName>
</protein>
<reference evidence="12" key="2">
    <citation type="submission" date="2023-07" db="EMBL/GenBank/DDBJ databases">
        <authorList>
            <consortium name="Lawrence Berkeley National Laboratory"/>
            <person name="Haridas S."/>
            <person name="Hensen N."/>
            <person name="Bonometti L."/>
            <person name="Westerberg I."/>
            <person name="Brannstrom I.O."/>
            <person name="Guillou S."/>
            <person name="Cros-Aarteil S."/>
            <person name="Calhoun S."/>
            <person name="Kuo A."/>
            <person name="Mondo S."/>
            <person name="Pangilinan J."/>
            <person name="Riley R."/>
            <person name="LaButti K."/>
            <person name="Andreopoulos B."/>
            <person name="Lipzen A."/>
            <person name="Chen C."/>
            <person name="Yanf M."/>
            <person name="Daum C."/>
            <person name="Ng V."/>
            <person name="Clum A."/>
            <person name="Steindorff A."/>
            <person name="Ohm R."/>
            <person name="Martin F."/>
            <person name="Silar P."/>
            <person name="Natvig D."/>
            <person name="Lalanne C."/>
            <person name="Gautier V."/>
            <person name="Ament-velasquez S.L."/>
            <person name="Kruys A."/>
            <person name="Hutchinson M.I."/>
            <person name="Powell A.J."/>
            <person name="Barry K."/>
            <person name="Miller A.N."/>
            <person name="Grigoriev I.V."/>
            <person name="Debuchy R."/>
            <person name="Gladieux P."/>
            <person name="Thoren M.H."/>
            <person name="Johannesson H."/>
        </authorList>
    </citation>
    <scope>NUCLEOTIDE SEQUENCE</scope>
    <source>
        <strain evidence="12">FGSC 1904</strain>
    </source>
</reference>
<evidence type="ECO:0000256" key="7">
    <source>
        <dbReference type="ARBA" id="ARBA00022946"/>
    </source>
</evidence>
<dbReference type="PANTHER" id="PTHR46103:SF1">
    <property type="entry name" value="RRNA METHYLTRANSFERASE 1, MITOCHONDRIAL"/>
    <property type="match status" value="1"/>
</dbReference>
<keyword evidence="4" id="KW-0489">Methyltransferase</keyword>
<comment type="similarity">
    <text evidence="2">Belongs to the class IV-like SAM-binding methyltransferase superfamily. RNA methyltransferase TrmH family.</text>
</comment>
<dbReference type="InterPro" id="IPR029064">
    <property type="entry name" value="Ribosomal_eL30-like_sf"/>
</dbReference>
<dbReference type="InterPro" id="IPR029026">
    <property type="entry name" value="tRNA_m1G_MTases_N"/>
</dbReference>
<dbReference type="InterPro" id="IPR047182">
    <property type="entry name" value="MRM1"/>
</dbReference>
<keyword evidence="6" id="KW-0949">S-adenosyl-L-methionine</keyword>
<dbReference type="GO" id="GO:0003723">
    <property type="term" value="F:RNA binding"/>
    <property type="evidence" value="ECO:0007669"/>
    <property type="project" value="InterPro"/>
</dbReference>
<evidence type="ECO:0000256" key="2">
    <source>
        <dbReference type="ARBA" id="ARBA00007228"/>
    </source>
</evidence>
<feature type="compositionally biased region" description="Basic and acidic residues" evidence="10">
    <location>
        <begin position="271"/>
        <end position="342"/>
    </location>
</feature>
<gene>
    <name evidence="12" type="ORF">B0T20DRAFT_399983</name>
</gene>
<keyword evidence="5" id="KW-0808">Transferase</keyword>
<sequence length="734" mass="81775">MSSSLQLSLLFLYKKVPVFTLFSVSHNSSQVCILLEPSISLILHLDSRPTILFRNIRKLFTYHCLGQGKSATSTRAAGQKQTMTLSMLCRAARPTVLSQTPAAAGVTTLCLRQAHSLSAIHAGIRRSSKHESGMTYAERKAAREAIPKPTYKIRKGKKDITVYPGKADAQSRRARFYDPESNFGKKSLVYKLKTGQLAEEVKELFVKETGKAPWKETEERSAGKKSDSKSASKFNKDMLDPKDFHAAFSGNSSEPAKPDRSPRRAPAPSKDFSREPRRDSFRERPSESRRDGFSRAPREFGRESRRDGFSREPREFRDDDNGFRKPREERTVELNEELRDSINDPFPEPTESRRDSFRVSRSERRSERPERRDSYRDNRNSGRERRETDRTPRKELFRSDDRDHEAPKSLSIPYTTAASQFLYGTSVVEAALQAAKRKLYKLYIYAGANREKLAKDAAIQKLAQRNKVETVFVNEDGLKMMDKMSGSRPHNGYILEASPLPQPPVTALGEVVEAESGQGVKGYKVALGHQSHEEALINGKSDFVSASSATHKPLVVVVDQVLDPGNLGAILRSVSFLGATAVAITKRESASMTPVALKASAGASESLTLFSVDHLPKFLQDSRENGWLVYAAVPRTSGSGNLQKHLDLHEIEEIDPLRKNPCILLLGSEGEGLPGQIKSKADFEVNIPNMSGGTVIDSLNVSVAAGLLTSGFMKGQVKSEFEQFKVQEEKSHLW</sequence>
<dbReference type="CDD" id="cd18105">
    <property type="entry name" value="SpoU-like_MRM1"/>
    <property type="match status" value="1"/>
</dbReference>
<evidence type="ECO:0000256" key="5">
    <source>
        <dbReference type="ARBA" id="ARBA00022679"/>
    </source>
</evidence>
<evidence type="ECO:0000313" key="12">
    <source>
        <dbReference type="EMBL" id="KAK3403074.1"/>
    </source>
</evidence>
<dbReference type="PANTHER" id="PTHR46103">
    <property type="entry name" value="RRNA METHYLTRANSFERASE 1, MITOCHONDRIAL"/>
    <property type="match status" value="1"/>
</dbReference>
<evidence type="ECO:0000256" key="8">
    <source>
        <dbReference type="ARBA" id="ARBA00023128"/>
    </source>
</evidence>
<comment type="subcellular location">
    <subcellularLocation>
        <location evidence="1">Mitochondrion</location>
    </subcellularLocation>
</comment>
<dbReference type="FunFam" id="3.40.1280.10:FF:000030">
    <property type="entry name" value="RNA methyltransferase, TrmH family family"/>
    <property type="match status" value="1"/>
</dbReference>
<evidence type="ECO:0000313" key="13">
    <source>
        <dbReference type="Proteomes" id="UP001281003"/>
    </source>
</evidence>
<keyword evidence="3" id="KW-0698">rRNA processing</keyword>
<dbReference type="InterPro" id="IPR001537">
    <property type="entry name" value="SpoU_MeTrfase"/>
</dbReference>